<protein>
    <submittedName>
        <fullName evidence="3">Uncharacterized protein</fullName>
    </submittedName>
</protein>
<evidence type="ECO:0000313" key="3">
    <source>
        <dbReference type="EMBL" id="HEN16353.1"/>
    </source>
</evidence>
<comment type="caution">
    <text evidence="3">The sequence shown here is derived from an EMBL/GenBank/DDBJ whole genome shotgun (WGS) entry which is preliminary data.</text>
</comment>
<keyword evidence="2" id="KW-0732">Signal</keyword>
<name>A0A7C2P4P8_9PLAN</name>
<dbReference type="EMBL" id="DSOK01000353">
    <property type="protein sequence ID" value="HEN16353.1"/>
    <property type="molecule type" value="Genomic_DNA"/>
</dbReference>
<organism evidence="3">
    <name type="scientific">Schlesneria paludicola</name>
    <dbReference type="NCBI Taxonomy" id="360056"/>
    <lineage>
        <taxon>Bacteria</taxon>
        <taxon>Pseudomonadati</taxon>
        <taxon>Planctomycetota</taxon>
        <taxon>Planctomycetia</taxon>
        <taxon>Planctomycetales</taxon>
        <taxon>Planctomycetaceae</taxon>
        <taxon>Schlesneria</taxon>
    </lineage>
</organism>
<dbReference type="AlphaFoldDB" id="A0A7C2P4P8"/>
<feature type="region of interest" description="Disordered" evidence="1">
    <location>
        <begin position="22"/>
        <end position="48"/>
    </location>
</feature>
<evidence type="ECO:0000256" key="1">
    <source>
        <dbReference type="SAM" id="MobiDB-lite"/>
    </source>
</evidence>
<proteinExistence type="predicted"/>
<reference evidence="3" key="1">
    <citation type="journal article" date="2020" name="mSystems">
        <title>Genome- and Community-Level Interaction Insights into Carbon Utilization and Element Cycling Functions of Hydrothermarchaeota in Hydrothermal Sediment.</title>
        <authorList>
            <person name="Zhou Z."/>
            <person name="Liu Y."/>
            <person name="Xu W."/>
            <person name="Pan J."/>
            <person name="Luo Z.H."/>
            <person name="Li M."/>
        </authorList>
    </citation>
    <scope>NUCLEOTIDE SEQUENCE [LARGE SCALE GENOMIC DNA]</scope>
    <source>
        <strain evidence="3">SpSt-339</strain>
    </source>
</reference>
<feature type="signal peptide" evidence="2">
    <location>
        <begin position="1"/>
        <end position="20"/>
    </location>
</feature>
<feature type="chain" id="PRO_5028010451" evidence="2">
    <location>
        <begin position="21"/>
        <end position="97"/>
    </location>
</feature>
<sequence>MRLHWFVLCGMLLTAASVAAQEPRAAHDSDAKPFTPAQERAAAEARARQARLRLRHEAGVSITRPTYYLSRMPQLDPSVYKVDPGIPRRRVDAPWLR</sequence>
<evidence type="ECO:0000256" key="2">
    <source>
        <dbReference type="SAM" id="SignalP"/>
    </source>
</evidence>
<accession>A0A7C2P4P8</accession>
<gene>
    <name evidence="3" type="ORF">ENQ76_12900</name>
</gene>